<dbReference type="InterPro" id="IPR027417">
    <property type="entry name" value="P-loop_NTPase"/>
</dbReference>
<dbReference type="Pfam" id="PF00270">
    <property type="entry name" value="DEAD"/>
    <property type="match status" value="1"/>
</dbReference>
<feature type="domain" description="Helicase ATP-binding" evidence="3">
    <location>
        <begin position="455"/>
        <end position="633"/>
    </location>
</feature>
<accession>A0ABU1AYV7</accession>
<reference evidence="5 6" key="1">
    <citation type="submission" date="2023-04" db="EMBL/GenBank/DDBJ databases">
        <title>A novel bacteria isolated from coastal sediment.</title>
        <authorList>
            <person name="Liu X.-J."/>
            <person name="Du Z.-J."/>
        </authorList>
    </citation>
    <scope>NUCLEOTIDE SEQUENCE [LARGE SCALE GENOMIC DNA]</scope>
    <source>
        <strain evidence="5 6">SDUM461003</strain>
    </source>
</reference>
<sequence>MNKTQRQYLYGSADWSCFGSEFSDDVTDADPLNALSYYTIEHDASKAEGIPNELKLLGEVYQKLIYRGSRTYLQPDVEALLFHLFPKRLQPKVDHDKPHDIAYTAPERLKAHYLQLTSFTDPLQLPDTKDYNPFDPDNPQNEQRFYEQLVEVGGAHLASYIYPQCRLDQLLPEEAAKAFQSQRLDFLVMLPDGKGVVFEPGDHDLTDEGRDTNREAVCRTELGIETVRIDNSTIGTAKSEKRIKAVLSKIGAANYLKRASAEDHFLLSPFALHRVEAALLDALLNRKLIEDEALSIGIHTGNQPCAEIAVYSFFRRLENLWKLYGFTPPSIKQIRCINYGTQLDSSHVEECQKKLNELELFEIQIVPRATQQDNLDLFIDVSVQASSLKPIYPYLDATWSYCIRNCFRHTSLPTFRANTERRWIDIDHLDEDKLNPFVQECFRKQCLRPDQVRVLKHLLSQGDTIGLLPTGGGKSMCYQMSGLLTPGVCLIVDPLVALMDDQVASLQRRSRVTHVRALHSGSRIKDKSGLIELMRSYLFVFISPERFLRQNFRQALFAASQSGYRIGLTVIDEAHCVSMWGHDFRPAYLELAKNIRRYAVSGGAPPPILALSGTASQLVLIDLARQLGIHGSEAIIRPNTFERKELHYRVLATPKSKKAERLIAILKETSKKLKSKDLLKDQYGMIFGTTRGSVFDAFSWIFGDQQAEQLLCPLEDRTEELGDINAGIYTGSAPTEIGVSDREWQSYKKSIFEQFVSGRVRCMIANNALSVGIDHPRIRYVINLSMPASLESYYQQAGRAGRDGSESYCDLIFSDDTPEATDDWINNKPNSKYLSGDVSTLRYFHDMNFPGIEEDQRVLSTLVRIVFKKLKANPGQQISLAAEDTELLTRNGRSKYSIDSLGRFIGYLTILGMIDGYTVSGMARNTVYLLDIPAALQKYLEDSDIELAQLHTLESLHSYYCRYEPTDFTTLTSKVQTAADQNYNGSMSMAACEHLISFIYARIAYQRRESIRTMVKYCRLAAKEPKEARKFIQRYFDRSKFSNTLEALRNKEASLVAAMTILQTIKDYEDAEQLFWETRRLLDESPRGDWHFISIFAEAYSGRDQSEDTVRKILRFITDHLELAENETGQIVEAIAWVVNATAERHYTTKVLLAPLIQDAYANESTRELALNILDSNELALNGPLQESISQQIFNTQLERLLYVTKQES</sequence>
<evidence type="ECO:0000256" key="2">
    <source>
        <dbReference type="ARBA" id="ARBA00022840"/>
    </source>
</evidence>
<evidence type="ECO:0000259" key="3">
    <source>
        <dbReference type="PROSITE" id="PS51192"/>
    </source>
</evidence>
<dbReference type="InterPro" id="IPR011545">
    <property type="entry name" value="DEAD/DEAH_box_helicase_dom"/>
</dbReference>
<feature type="domain" description="Helicase C-terminal" evidence="4">
    <location>
        <begin position="678"/>
        <end position="845"/>
    </location>
</feature>
<name>A0ABU1AYV7_9BACT</name>
<dbReference type="InterPro" id="IPR014001">
    <property type="entry name" value="Helicase_ATP-bd"/>
</dbReference>
<keyword evidence="1" id="KW-0547">Nucleotide-binding</keyword>
<dbReference type="Pfam" id="PF00271">
    <property type="entry name" value="Helicase_C"/>
    <property type="match status" value="1"/>
</dbReference>
<dbReference type="PROSITE" id="PS51194">
    <property type="entry name" value="HELICASE_CTER"/>
    <property type="match status" value="1"/>
</dbReference>
<keyword evidence="5" id="KW-0347">Helicase</keyword>
<dbReference type="RefSeq" id="WP_308952192.1">
    <property type="nucleotide sequence ID" value="NZ_JARXHW010000061.1"/>
</dbReference>
<dbReference type="SMART" id="SM00490">
    <property type="entry name" value="HELICc"/>
    <property type="match status" value="1"/>
</dbReference>
<evidence type="ECO:0000313" key="5">
    <source>
        <dbReference type="EMBL" id="MDQ8209298.1"/>
    </source>
</evidence>
<keyword evidence="5" id="KW-0378">Hydrolase</keyword>
<keyword evidence="2" id="KW-0067">ATP-binding</keyword>
<dbReference type="PANTHER" id="PTHR13710">
    <property type="entry name" value="DNA HELICASE RECQ FAMILY MEMBER"/>
    <property type="match status" value="1"/>
</dbReference>
<evidence type="ECO:0000259" key="4">
    <source>
        <dbReference type="PROSITE" id="PS51194"/>
    </source>
</evidence>
<gene>
    <name evidence="5" type="ORF">QEH52_17355</name>
</gene>
<dbReference type="CDD" id="cd17920">
    <property type="entry name" value="DEXHc_RecQ"/>
    <property type="match status" value="1"/>
</dbReference>
<evidence type="ECO:0000313" key="6">
    <source>
        <dbReference type="Proteomes" id="UP001225316"/>
    </source>
</evidence>
<dbReference type="EMBL" id="JARXHW010000061">
    <property type="protein sequence ID" value="MDQ8209298.1"/>
    <property type="molecule type" value="Genomic_DNA"/>
</dbReference>
<dbReference type="SMART" id="SM00487">
    <property type="entry name" value="DEXDc"/>
    <property type="match status" value="1"/>
</dbReference>
<dbReference type="Proteomes" id="UP001225316">
    <property type="component" value="Unassembled WGS sequence"/>
</dbReference>
<dbReference type="PROSITE" id="PS51192">
    <property type="entry name" value="HELICASE_ATP_BIND_1"/>
    <property type="match status" value="1"/>
</dbReference>
<organism evidence="5 6">
    <name type="scientific">Thalassobacterium maritimum</name>
    <dbReference type="NCBI Taxonomy" id="3041265"/>
    <lineage>
        <taxon>Bacteria</taxon>
        <taxon>Pseudomonadati</taxon>
        <taxon>Verrucomicrobiota</taxon>
        <taxon>Opitutia</taxon>
        <taxon>Puniceicoccales</taxon>
        <taxon>Coraliomargaritaceae</taxon>
        <taxon>Thalassobacterium</taxon>
    </lineage>
</organism>
<dbReference type="SUPFAM" id="SSF52540">
    <property type="entry name" value="P-loop containing nucleoside triphosphate hydrolases"/>
    <property type="match status" value="1"/>
</dbReference>
<proteinExistence type="predicted"/>
<dbReference type="PANTHER" id="PTHR13710:SF108">
    <property type="entry name" value="ATP-DEPENDENT DNA HELICASE Q4"/>
    <property type="match status" value="1"/>
</dbReference>
<dbReference type="GO" id="GO:0004386">
    <property type="term" value="F:helicase activity"/>
    <property type="evidence" value="ECO:0007669"/>
    <property type="project" value="UniProtKB-KW"/>
</dbReference>
<dbReference type="Gene3D" id="3.40.50.300">
    <property type="entry name" value="P-loop containing nucleotide triphosphate hydrolases"/>
    <property type="match status" value="2"/>
</dbReference>
<protein>
    <submittedName>
        <fullName evidence="5">Helicase-related protein</fullName>
    </submittedName>
</protein>
<dbReference type="InterPro" id="IPR001650">
    <property type="entry name" value="Helicase_C-like"/>
</dbReference>
<evidence type="ECO:0000256" key="1">
    <source>
        <dbReference type="ARBA" id="ARBA00022741"/>
    </source>
</evidence>
<comment type="caution">
    <text evidence="5">The sequence shown here is derived from an EMBL/GenBank/DDBJ whole genome shotgun (WGS) entry which is preliminary data.</text>
</comment>
<keyword evidence="6" id="KW-1185">Reference proteome</keyword>